<keyword evidence="1 11" id="KW-0479">Metal-binding</keyword>
<dbReference type="PANTHER" id="PTHR32472:SF10">
    <property type="entry name" value="DNA REPAIR PROTEIN RADA-LIKE PROTEIN"/>
    <property type="match status" value="1"/>
</dbReference>
<keyword evidence="5" id="KW-0378">Hydrolase</keyword>
<dbReference type="GO" id="GO:0003684">
    <property type="term" value="F:damaged DNA binding"/>
    <property type="evidence" value="ECO:0007669"/>
    <property type="project" value="InterPro"/>
</dbReference>
<evidence type="ECO:0000256" key="3">
    <source>
        <dbReference type="ARBA" id="ARBA00022763"/>
    </source>
</evidence>
<dbReference type="Pfam" id="PF13481">
    <property type="entry name" value="AAA_25"/>
    <property type="match status" value="1"/>
</dbReference>
<dbReference type="OrthoDB" id="9803906at2"/>
<feature type="short sequence motif" description="RadA KNRFG motif" evidence="11">
    <location>
        <begin position="254"/>
        <end position="258"/>
    </location>
</feature>
<evidence type="ECO:0000256" key="1">
    <source>
        <dbReference type="ARBA" id="ARBA00022723"/>
    </source>
</evidence>
<dbReference type="AlphaFoldDB" id="A0A5Q2N328"/>
<dbReference type="RefSeq" id="WP_153726241.1">
    <property type="nucleotide sequence ID" value="NZ_CP045875.1"/>
</dbReference>
<evidence type="ECO:0000256" key="2">
    <source>
        <dbReference type="ARBA" id="ARBA00022741"/>
    </source>
</evidence>
<protein>
    <recommendedName>
        <fullName evidence="11 12">DNA repair protein RadA</fullName>
    </recommendedName>
</protein>
<dbReference type="Proteomes" id="UP000366051">
    <property type="component" value="Chromosome"/>
</dbReference>
<dbReference type="CDD" id="cd01121">
    <property type="entry name" value="RadA_SMS_N"/>
    <property type="match status" value="1"/>
</dbReference>
<dbReference type="FunFam" id="3.40.50.300:FF:000050">
    <property type="entry name" value="DNA repair protein RadA"/>
    <property type="match status" value="1"/>
</dbReference>
<evidence type="ECO:0000256" key="7">
    <source>
        <dbReference type="ARBA" id="ARBA00022840"/>
    </source>
</evidence>
<evidence type="ECO:0000256" key="8">
    <source>
        <dbReference type="ARBA" id="ARBA00023016"/>
    </source>
</evidence>
<dbReference type="InterPro" id="IPR004504">
    <property type="entry name" value="DNA_repair_RadA"/>
</dbReference>
<dbReference type="GO" id="GO:0140664">
    <property type="term" value="F:ATP-dependent DNA damage sensor activity"/>
    <property type="evidence" value="ECO:0007669"/>
    <property type="project" value="InterPro"/>
</dbReference>
<dbReference type="InterPro" id="IPR041166">
    <property type="entry name" value="Rubredoxin_2"/>
</dbReference>
<evidence type="ECO:0000256" key="11">
    <source>
        <dbReference type="HAMAP-Rule" id="MF_01498"/>
    </source>
</evidence>
<sequence>MAKGKSRFFCNQCGQESLKWMGRCNGCGAWNSLVEEKVAKNESASSLTSRFGTQGISKPIHIDEAVDGDESRFSTGIQELDRVLGGGLVNGSLTLLSGDPGIGKSTILLQSAAQVANRSKVLYVSGEESVQQIKMRAQRLQVKNVNLYLLAETNIETILEIIKNIEPQWVIIDSIQTLYWNEIGSAPGNVAQVRECSGQLLRLAKDLPVAITLVGHVTKEGAIAGPRVLEHMVDTVLYLEGERNYPYRILRSVKNRFGSTNELGVFEMLGQGMVEVSNPSAFFLAERSQGAPGSVVVPSMEGTRPLLVEVQALVTPTLFGPARRVATGLDYQRTVLLAAVLDKKIGLHLGQQDIYVNVAGGLKIVEPAVDLAIVAAIASSSRNQMTDPETVLIGEVGLTGEVRAVGHLEKRIREASKLGFRRCICPGQNRKYLKGDVEIEIIGVEKVEEALSVALGG</sequence>
<accession>A0A5Q2N328</accession>
<dbReference type="KEGG" id="hcv:FTV88_3142"/>
<dbReference type="EMBL" id="CP045875">
    <property type="protein sequence ID" value="QGG49217.1"/>
    <property type="molecule type" value="Genomic_DNA"/>
</dbReference>
<dbReference type="Gene3D" id="3.40.50.300">
    <property type="entry name" value="P-loop containing nucleotide triphosphate hydrolases"/>
    <property type="match status" value="1"/>
</dbReference>
<dbReference type="InterPro" id="IPR014721">
    <property type="entry name" value="Ribsml_uS5_D2-typ_fold_subgr"/>
</dbReference>
<dbReference type="PROSITE" id="PS50162">
    <property type="entry name" value="RECA_2"/>
    <property type="match status" value="1"/>
</dbReference>
<dbReference type="Pfam" id="PF13541">
    <property type="entry name" value="ChlI"/>
    <property type="match status" value="1"/>
</dbReference>
<dbReference type="SUPFAM" id="SSF52540">
    <property type="entry name" value="P-loop containing nucleoside triphosphate hydrolases"/>
    <property type="match status" value="1"/>
</dbReference>
<keyword evidence="6 13" id="KW-0862">Zinc</keyword>
<dbReference type="GO" id="GO:0008270">
    <property type="term" value="F:zinc ion binding"/>
    <property type="evidence" value="ECO:0007669"/>
    <property type="project" value="UniProtKB-KW"/>
</dbReference>
<keyword evidence="8 11" id="KW-0346">Stress response</keyword>
<dbReference type="GO" id="GO:0005524">
    <property type="term" value="F:ATP binding"/>
    <property type="evidence" value="ECO:0007669"/>
    <property type="project" value="UniProtKB-UniRule"/>
</dbReference>
<dbReference type="InterPro" id="IPR003593">
    <property type="entry name" value="AAA+_ATPase"/>
</dbReference>
<reference evidence="16" key="1">
    <citation type="submission" date="2019-11" db="EMBL/GenBank/DDBJ databases">
        <title>Genome sequence of Heliorestis convoluta strain HH, an alkaliphilic and minimalistic phototrophic bacterium from a soda lake in Egypt.</title>
        <authorList>
            <person name="Dewey E.D."/>
            <person name="Stokes L.M."/>
            <person name="Burchell B.M."/>
            <person name="Shaffer K.N."/>
            <person name="Huntington A.M."/>
            <person name="Baker J.M."/>
            <person name="Nadendla S."/>
            <person name="Giglio M.G."/>
            <person name="Touchman J.W."/>
            <person name="Blankenship R.E."/>
            <person name="Madigan M.T."/>
            <person name="Sattley W.M."/>
        </authorList>
    </citation>
    <scope>NUCLEOTIDE SEQUENCE [LARGE SCALE GENOMIC DNA]</scope>
    <source>
        <strain evidence="16">HH</strain>
    </source>
</reference>
<dbReference type="InterPro" id="IPR020568">
    <property type="entry name" value="Ribosomal_Su5_D2-typ_SF"/>
</dbReference>
<evidence type="ECO:0000256" key="9">
    <source>
        <dbReference type="ARBA" id="ARBA00023125"/>
    </source>
</evidence>
<dbReference type="GO" id="GO:0016787">
    <property type="term" value="F:hydrolase activity"/>
    <property type="evidence" value="ECO:0007669"/>
    <property type="project" value="UniProtKB-KW"/>
</dbReference>
<evidence type="ECO:0000256" key="12">
    <source>
        <dbReference type="NCBIfam" id="TIGR00416"/>
    </source>
</evidence>
<keyword evidence="16" id="KW-1185">Reference proteome</keyword>
<evidence type="ECO:0000256" key="5">
    <source>
        <dbReference type="ARBA" id="ARBA00022801"/>
    </source>
</evidence>
<dbReference type="GO" id="GO:0000725">
    <property type="term" value="P:recombinational repair"/>
    <property type="evidence" value="ECO:0007669"/>
    <property type="project" value="UniProtKB-UniRule"/>
</dbReference>
<dbReference type="SUPFAM" id="SSF54211">
    <property type="entry name" value="Ribosomal protein S5 domain 2-like"/>
    <property type="match status" value="1"/>
</dbReference>
<proteinExistence type="inferred from homology"/>
<evidence type="ECO:0000256" key="10">
    <source>
        <dbReference type="ARBA" id="ARBA00023204"/>
    </source>
</evidence>
<dbReference type="PRINTS" id="PR01874">
    <property type="entry name" value="DNAREPAIRADA"/>
</dbReference>
<comment type="function">
    <text evidence="11">Plays a role in repairing double-strand DNA breaks, probably involving stabilizing or processing branched DNA or blocked replication forks.</text>
</comment>
<dbReference type="Pfam" id="PF18073">
    <property type="entry name" value="Zn_ribbon_LapB"/>
    <property type="match status" value="1"/>
</dbReference>
<keyword evidence="9 11" id="KW-0238">DNA-binding</keyword>
<comment type="domain">
    <text evidence="11">The middle region has homology to RecA with ATPase motifs including the RadA KNRFG motif, while the C-terminus is homologous to Lon protease.</text>
</comment>
<feature type="binding site" evidence="11">
    <location>
        <begin position="98"/>
        <end position="105"/>
    </location>
    <ligand>
        <name>ATP</name>
        <dbReference type="ChEBI" id="CHEBI:30616"/>
    </ligand>
</feature>
<name>A0A5Q2N328_9FIRM</name>
<dbReference type="Gene3D" id="3.30.230.10">
    <property type="match status" value="1"/>
</dbReference>
<evidence type="ECO:0000313" key="15">
    <source>
        <dbReference type="EMBL" id="QGG49217.1"/>
    </source>
</evidence>
<comment type="function">
    <text evidence="13">DNA-dependent ATPase involved in processing of recombination intermediates, plays a role in repairing DNA breaks. Stimulates the branch migration of RecA-mediated strand transfer reactions, allowing the 3' invading strand to extend heteroduplex DNA faster. Binds ssDNA in the presence of ADP but not other nucleotides, has ATPase activity that is stimulated by ssDNA and various branched DNA structures, but inhibited by SSB. Does not have RecA's homology-searching function.</text>
</comment>
<dbReference type="SMART" id="SM00382">
    <property type="entry name" value="AAA"/>
    <property type="match status" value="1"/>
</dbReference>
<keyword evidence="3 11" id="KW-0227">DNA damage</keyword>
<organism evidence="15 16">
    <name type="scientific">Heliorestis convoluta</name>
    <dbReference type="NCBI Taxonomy" id="356322"/>
    <lineage>
        <taxon>Bacteria</taxon>
        <taxon>Bacillati</taxon>
        <taxon>Bacillota</taxon>
        <taxon>Clostridia</taxon>
        <taxon>Eubacteriales</taxon>
        <taxon>Heliobacteriaceae</taxon>
        <taxon>Heliorestis</taxon>
    </lineage>
</organism>
<keyword evidence="10 11" id="KW-0234">DNA repair</keyword>
<evidence type="ECO:0000313" key="16">
    <source>
        <dbReference type="Proteomes" id="UP000366051"/>
    </source>
</evidence>
<dbReference type="GO" id="GO:0005829">
    <property type="term" value="C:cytosol"/>
    <property type="evidence" value="ECO:0007669"/>
    <property type="project" value="TreeGrafter"/>
</dbReference>
<dbReference type="NCBIfam" id="TIGR00416">
    <property type="entry name" value="sms"/>
    <property type="match status" value="1"/>
</dbReference>
<dbReference type="InterPro" id="IPR020588">
    <property type="entry name" value="RecA_ATP-bd"/>
</dbReference>
<evidence type="ECO:0000256" key="13">
    <source>
        <dbReference type="RuleBase" id="RU003555"/>
    </source>
</evidence>
<dbReference type="PANTHER" id="PTHR32472">
    <property type="entry name" value="DNA REPAIR PROTEIN RADA"/>
    <property type="match status" value="1"/>
</dbReference>
<evidence type="ECO:0000256" key="4">
    <source>
        <dbReference type="ARBA" id="ARBA00022771"/>
    </source>
</evidence>
<dbReference type="InterPro" id="IPR027417">
    <property type="entry name" value="P-loop_NTPase"/>
</dbReference>
<evidence type="ECO:0000256" key="6">
    <source>
        <dbReference type="ARBA" id="ARBA00022833"/>
    </source>
</evidence>
<keyword evidence="4 13" id="KW-0863">Zinc-finger</keyword>
<feature type="domain" description="RecA family profile 1" evidence="14">
    <location>
        <begin position="69"/>
        <end position="217"/>
    </location>
</feature>
<keyword evidence="7 11" id="KW-0067">ATP-binding</keyword>
<feature type="region of interest" description="Lon-protease-like" evidence="11">
    <location>
        <begin position="353"/>
        <end position="457"/>
    </location>
</feature>
<comment type="similarity">
    <text evidence="11 13">Belongs to the RecA family. RadA subfamily.</text>
</comment>
<evidence type="ECO:0000259" key="14">
    <source>
        <dbReference type="PROSITE" id="PS50162"/>
    </source>
</evidence>
<keyword evidence="2 11" id="KW-0547">Nucleotide-binding</keyword>
<gene>
    <name evidence="11 15" type="primary">radA</name>
    <name evidence="15" type="ORF">FTV88_3142</name>
</gene>
<dbReference type="HAMAP" id="MF_01498">
    <property type="entry name" value="RadA_bact"/>
    <property type="match status" value="1"/>
</dbReference>